<evidence type="ECO:0000313" key="6">
    <source>
        <dbReference type="Proteomes" id="UP000480246"/>
    </source>
</evidence>
<accession>A0A7C8GU55</accession>
<dbReference type="InterPro" id="IPR003313">
    <property type="entry name" value="AraC-bd"/>
</dbReference>
<dbReference type="Gene3D" id="2.60.120.280">
    <property type="entry name" value="Regulatory protein AraC"/>
    <property type="match status" value="1"/>
</dbReference>
<reference evidence="5 6" key="1">
    <citation type="submission" date="2019-10" db="EMBL/GenBank/DDBJ databases">
        <title>Gracilibacillus sp. nov. isolated from rice seeds.</title>
        <authorList>
            <person name="He S."/>
        </authorList>
    </citation>
    <scope>NUCLEOTIDE SEQUENCE [LARGE SCALE GENOMIC DNA]</scope>
    <source>
        <strain evidence="5 6">TD8</strain>
    </source>
</reference>
<dbReference type="InterPro" id="IPR018060">
    <property type="entry name" value="HTH_AraC"/>
</dbReference>
<dbReference type="Pfam" id="PF12833">
    <property type="entry name" value="HTH_18"/>
    <property type="match status" value="1"/>
</dbReference>
<feature type="domain" description="HTH araC/xylS-type" evidence="4">
    <location>
        <begin position="166"/>
        <end position="264"/>
    </location>
</feature>
<sequence length="272" mass="31291">MKLDRPSNYDGLAYGIVIAGHFHESDNYSTLRPEGMSDWLITYTLGGEGYFETDGRKQRVTTGNVTLLKPGVPHRYGTTEGKNWDFVWAHFTTGFIDTSLLPFKALTIRQIEQQAVRDRIYNSFCRILSDSRERGAYWHELCLNALREILMLLAKQQSCRMDPRIEETLYLLSHRMKEKVRVEELAHSVGISASRLSHLFKENTGESIVEALNRIRIKQAALLLAHTNRNASEAALDVGFQNYNHFTRQFRKYVGRTPSEFIQSVQSKEIES</sequence>
<dbReference type="SMART" id="SM00342">
    <property type="entry name" value="HTH_ARAC"/>
    <property type="match status" value="1"/>
</dbReference>
<comment type="caution">
    <text evidence="5">The sequence shown here is derived from an EMBL/GenBank/DDBJ whole genome shotgun (WGS) entry which is preliminary data.</text>
</comment>
<dbReference type="OrthoDB" id="9803764at2"/>
<dbReference type="PROSITE" id="PS01124">
    <property type="entry name" value="HTH_ARAC_FAMILY_2"/>
    <property type="match status" value="1"/>
</dbReference>
<keyword evidence="3" id="KW-0804">Transcription</keyword>
<dbReference type="EMBL" id="WEID01000036">
    <property type="protein sequence ID" value="KAB8137759.1"/>
    <property type="molecule type" value="Genomic_DNA"/>
</dbReference>
<keyword evidence="6" id="KW-1185">Reference proteome</keyword>
<dbReference type="SUPFAM" id="SSF51215">
    <property type="entry name" value="Regulatory protein AraC"/>
    <property type="match status" value="1"/>
</dbReference>
<evidence type="ECO:0000259" key="4">
    <source>
        <dbReference type="PROSITE" id="PS01124"/>
    </source>
</evidence>
<dbReference type="Gene3D" id="1.10.10.60">
    <property type="entry name" value="Homeodomain-like"/>
    <property type="match status" value="2"/>
</dbReference>
<organism evidence="5 6">
    <name type="scientific">Gracilibacillus oryzae</name>
    <dbReference type="NCBI Taxonomy" id="1672701"/>
    <lineage>
        <taxon>Bacteria</taxon>
        <taxon>Bacillati</taxon>
        <taxon>Bacillota</taxon>
        <taxon>Bacilli</taxon>
        <taxon>Bacillales</taxon>
        <taxon>Bacillaceae</taxon>
        <taxon>Gracilibacillus</taxon>
    </lineage>
</organism>
<dbReference type="GO" id="GO:0003700">
    <property type="term" value="F:DNA-binding transcription factor activity"/>
    <property type="evidence" value="ECO:0007669"/>
    <property type="project" value="InterPro"/>
</dbReference>
<dbReference type="PANTHER" id="PTHR46796">
    <property type="entry name" value="HTH-TYPE TRANSCRIPTIONAL ACTIVATOR RHAS-RELATED"/>
    <property type="match status" value="1"/>
</dbReference>
<dbReference type="InterPro" id="IPR037923">
    <property type="entry name" value="HTH-like"/>
</dbReference>
<dbReference type="Pfam" id="PF02311">
    <property type="entry name" value="AraC_binding"/>
    <property type="match status" value="1"/>
</dbReference>
<evidence type="ECO:0000313" key="5">
    <source>
        <dbReference type="EMBL" id="KAB8137759.1"/>
    </source>
</evidence>
<gene>
    <name evidence="5" type="ORF">F9U64_08100</name>
</gene>
<evidence type="ECO:0000256" key="1">
    <source>
        <dbReference type="ARBA" id="ARBA00023015"/>
    </source>
</evidence>
<dbReference type="RefSeq" id="WP_153402494.1">
    <property type="nucleotide sequence ID" value="NZ_ML762427.1"/>
</dbReference>
<evidence type="ECO:0000256" key="3">
    <source>
        <dbReference type="ARBA" id="ARBA00023163"/>
    </source>
</evidence>
<dbReference type="InterPro" id="IPR050204">
    <property type="entry name" value="AraC_XylS_family_regulators"/>
</dbReference>
<dbReference type="AlphaFoldDB" id="A0A7C8GU55"/>
<keyword evidence="2" id="KW-0238">DNA-binding</keyword>
<proteinExistence type="predicted"/>
<dbReference type="InterPro" id="IPR009057">
    <property type="entry name" value="Homeodomain-like_sf"/>
</dbReference>
<dbReference type="SUPFAM" id="SSF46689">
    <property type="entry name" value="Homeodomain-like"/>
    <property type="match status" value="2"/>
</dbReference>
<keyword evidence="1" id="KW-0805">Transcription regulation</keyword>
<evidence type="ECO:0000256" key="2">
    <source>
        <dbReference type="ARBA" id="ARBA00023125"/>
    </source>
</evidence>
<name>A0A7C8GU55_9BACI</name>
<protein>
    <submittedName>
        <fullName evidence="5">Helix-turn-helix domain-containing protein</fullName>
    </submittedName>
</protein>
<dbReference type="GO" id="GO:0043565">
    <property type="term" value="F:sequence-specific DNA binding"/>
    <property type="evidence" value="ECO:0007669"/>
    <property type="project" value="InterPro"/>
</dbReference>
<dbReference type="Proteomes" id="UP000480246">
    <property type="component" value="Unassembled WGS sequence"/>
</dbReference>